<evidence type="ECO:0000256" key="11">
    <source>
        <dbReference type="SAM" id="Phobius"/>
    </source>
</evidence>
<dbReference type="NCBIfam" id="TIGR02595">
    <property type="entry name" value="PEP_CTERM"/>
    <property type="match status" value="1"/>
</dbReference>
<dbReference type="InterPro" id="IPR011712">
    <property type="entry name" value="Sig_transdc_His_kin_sub3_dim/P"/>
</dbReference>
<dbReference type="Gene3D" id="3.30.565.10">
    <property type="entry name" value="Histidine kinase-like ATPase, C-terminal domain"/>
    <property type="match status" value="1"/>
</dbReference>
<accession>A0A7W3XYA4</accession>
<evidence type="ECO:0000313" key="14">
    <source>
        <dbReference type="EMBL" id="MBB0231637.1"/>
    </source>
</evidence>
<dbReference type="SUPFAM" id="SSF55874">
    <property type="entry name" value="ATPase domain of HSP90 chaperone/DNA topoisomerase II/histidine kinase"/>
    <property type="match status" value="1"/>
</dbReference>
<comment type="caution">
    <text evidence="14">The sequence shown here is derived from an EMBL/GenBank/DDBJ whole genome shotgun (WGS) entry which is preliminary data.</text>
</comment>
<dbReference type="GO" id="GO:0005524">
    <property type="term" value="F:ATP binding"/>
    <property type="evidence" value="ECO:0007669"/>
    <property type="project" value="UniProtKB-KW"/>
</dbReference>
<evidence type="ECO:0000256" key="8">
    <source>
        <dbReference type="ARBA" id="ARBA00023012"/>
    </source>
</evidence>
<comment type="catalytic activity">
    <reaction evidence="1">
        <text>ATP + protein L-histidine = ADP + protein N-phospho-L-histidine.</text>
        <dbReference type="EC" id="2.7.13.3"/>
    </reaction>
</comment>
<feature type="transmembrane region" description="Helical" evidence="11">
    <location>
        <begin position="81"/>
        <end position="98"/>
    </location>
</feature>
<keyword evidence="7" id="KW-0067">ATP-binding</keyword>
<keyword evidence="8" id="KW-0902">Two-component regulatory system</keyword>
<dbReference type="Pfam" id="PF07730">
    <property type="entry name" value="HisKA_3"/>
    <property type="match status" value="1"/>
</dbReference>
<proteinExistence type="predicted"/>
<feature type="transmembrane region" description="Helical" evidence="11">
    <location>
        <begin position="54"/>
        <end position="74"/>
    </location>
</feature>
<dbReference type="PANTHER" id="PTHR24421:SF10">
    <property type="entry name" value="NITRATE_NITRITE SENSOR PROTEIN NARQ"/>
    <property type="match status" value="1"/>
</dbReference>
<feature type="region of interest" description="Disordered" evidence="10">
    <location>
        <begin position="443"/>
        <end position="470"/>
    </location>
</feature>
<dbReference type="PANTHER" id="PTHR24421">
    <property type="entry name" value="NITRATE/NITRITE SENSOR PROTEIN NARX-RELATED"/>
    <property type="match status" value="1"/>
</dbReference>
<dbReference type="EMBL" id="VKHS01000577">
    <property type="protein sequence ID" value="MBB0231637.1"/>
    <property type="molecule type" value="Genomic_DNA"/>
</dbReference>
<evidence type="ECO:0000256" key="10">
    <source>
        <dbReference type="SAM" id="MobiDB-lite"/>
    </source>
</evidence>
<organism evidence="14 15">
    <name type="scientific">Streptomyces calidiresistens</name>
    <dbReference type="NCBI Taxonomy" id="1485586"/>
    <lineage>
        <taxon>Bacteria</taxon>
        <taxon>Bacillati</taxon>
        <taxon>Actinomycetota</taxon>
        <taxon>Actinomycetes</taxon>
        <taxon>Kitasatosporales</taxon>
        <taxon>Streptomycetaceae</taxon>
        <taxon>Streptomyces</taxon>
    </lineage>
</organism>
<dbReference type="InterPro" id="IPR036890">
    <property type="entry name" value="HATPase_C_sf"/>
</dbReference>
<feature type="transmembrane region" description="Helical" evidence="11">
    <location>
        <begin position="132"/>
        <end position="154"/>
    </location>
</feature>
<keyword evidence="11" id="KW-0812">Transmembrane</keyword>
<evidence type="ECO:0000256" key="7">
    <source>
        <dbReference type="ARBA" id="ARBA00022840"/>
    </source>
</evidence>
<evidence type="ECO:0000256" key="3">
    <source>
        <dbReference type="ARBA" id="ARBA00022553"/>
    </source>
</evidence>
<evidence type="ECO:0000256" key="2">
    <source>
        <dbReference type="ARBA" id="ARBA00012438"/>
    </source>
</evidence>
<keyword evidence="11" id="KW-0472">Membrane</keyword>
<dbReference type="GO" id="GO:0016020">
    <property type="term" value="C:membrane"/>
    <property type="evidence" value="ECO:0007669"/>
    <property type="project" value="InterPro"/>
</dbReference>
<evidence type="ECO:0000256" key="1">
    <source>
        <dbReference type="ARBA" id="ARBA00000085"/>
    </source>
</evidence>
<gene>
    <name evidence="14" type="ORF">FOE67_19565</name>
</gene>
<dbReference type="InterPro" id="IPR003594">
    <property type="entry name" value="HATPase_dom"/>
</dbReference>
<feature type="domain" description="Signal transduction histidine kinase subgroup 3 dimerisation and phosphoacceptor" evidence="13">
    <location>
        <begin position="223"/>
        <end position="288"/>
    </location>
</feature>
<keyword evidence="5" id="KW-0547">Nucleotide-binding</keyword>
<feature type="domain" description="Histidine kinase/HSP90-like ATPase" evidence="12">
    <location>
        <begin position="351"/>
        <end position="444"/>
    </location>
</feature>
<dbReference type="AlphaFoldDB" id="A0A7W3XYA4"/>
<feature type="coiled-coil region" evidence="9">
    <location>
        <begin position="202"/>
        <end position="233"/>
    </location>
</feature>
<keyword evidence="3" id="KW-0597">Phosphoprotein</keyword>
<feature type="transmembrane region" description="Helical" evidence="11">
    <location>
        <begin position="104"/>
        <end position="120"/>
    </location>
</feature>
<dbReference type="InterPro" id="IPR050482">
    <property type="entry name" value="Sensor_HK_TwoCompSys"/>
</dbReference>
<reference evidence="15" key="1">
    <citation type="submission" date="2019-10" db="EMBL/GenBank/DDBJ databases">
        <title>Streptomyces sp. nov., a novel actinobacterium isolated from alkaline environment.</title>
        <authorList>
            <person name="Golinska P."/>
        </authorList>
    </citation>
    <scope>NUCLEOTIDE SEQUENCE [LARGE SCALE GENOMIC DNA]</scope>
    <source>
        <strain evidence="15">DSM 42108</strain>
    </source>
</reference>
<evidence type="ECO:0000256" key="9">
    <source>
        <dbReference type="SAM" id="Coils"/>
    </source>
</evidence>
<feature type="transmembrane region" description="Helical" evidence="11">
    <location>
        <begin position="174"/>
        <end position="192"/>
    </location>
</feature>
<keyword evidence="15" id="KW-1185">Reference proteome</keyword>
<dbReference type="GO" id="GO:0046983">
    <property type="term" value="F:protein dimerization activity"/>
    <property type="evidence" value="ECO:0007669"/>
    <property type="project" value="InterPro"/>
</dbReference>
<dbReference type="EC" id="2.7.13.3" evidence="2"/>
<evidence type="ECO:0000256" key="5">
    <source>
        <dbReference type="ARBA" id="ARBA00022741"/>
    </source>
</evidence>
<dbReference type="Gene3D" id="1.20.5.1930">
    <property type="match status" value="1"/>
</dbReference>
<sequence length="470" mass="49890">MSRLAARLDERLNRLGLRTPLDRDRLTAAVVAVLSVGLLLLTLLILIRAEDIRVPAPATVALILLVGAQSAVLWMRRRNPAACLVIVAAFQLAILPFLPPGVNFQGLAPFVAAYTFGTLLPTRFPARLPAAVIVLHGLVGAVLPGALAASAGTVDLGMPVGAGDHPLLRFLMETTWAALVYGGSALVGVHVGTRRRYLALLRVRAEEEIRAQRERAENAIRAERANMARELHDIAAHHLSGMVVQAGAVERLIGRDDRAAREATAGIRVRGRETLDGLRLIARTLRDPGRDAQRPGTEPGDRDGPVPLSAPMPGVAALDALVRAERDLGTPVELVREGEPYPLPPVADVTVHGVAREALSNARDHAAGAPVRILLRHETGRVVLEVDNGPGRGAGKDTTAANDSAHRGMGLIGMGERAHLVNGRLSAGPTPSGGWRVRLEVPVDRERVPAGDAPTGAGQDTDDGVERNER</sequence>
<evidence type="ECO:0000256" key="6">
    <source>
        <dbReference type="ARBA" id="ARBA00022777"/>
    </source>
</evidence>
<name>A0A7W3XYA4_9ACTN</name>
<keyword evidence="9" id="KW-0175">Coiled coil</keyword>
<keyword evidence="11" id="KW-1133">Transmembrane helix</keyword>
<dbReference type="InterPro" id="IPR013424">
    <property type="entry name" value="Ice-binding_C"/>
</dbReference>
<dbReference type="Proteomes" id="UP000530234">
    <property type="component" value="Unassembled WGS sequence"/>
</dbReference>
<dbReference type="Pfam" id="PF02518">
    <property type="entry name" value="HATPase_c"/>
    <property type="match status" value="1"/>
</dbReference>
<feature type="compositionally biased region" description="Basic and acidic residues" evidence="10">
    <location>
        <begin position="285"/>
        <end position="304"/>
    </location>
</feature>
<dbReference type="CDD" id="cd16917">
    <property type="entry name" value="HATPase_UhpB-NarQ-NarX-like"/>
    <property type="match status" value="1"/>
</dbReference>
<evidence type="ECO:0000259" key="13">
    <source>
        <dbReference type="Pfam" id="PF07730"/>
    </source>
</evidence>
<evidence type="ECO:0000256" key="4">
    <source>
        <dbReference type="ARBA" id="ARBA00022679"/>
    </source>
</evidence>
<dbReference type="GO" id="GO:0000155">
    <property type="term" value="F:phosphorelay sensor kinase activity"/>
    <property type="evidence" value="ECO:0007669"/>
    <property type="project" value="InterPro"/>
</dbReference>
<keyword evidence="4" id="KW-0808">Transferase</keyword>
<evidence type="ECO:0000313" key="15">
    <source>
        <dbReference type="Proteomes" id="UP000530234"/>
    </source>
</evidence>
<feature type="transmembrane region" description="Helical" evidence="11">
    <location>
        <begin position="26"/>
        <end position="48"/>
    </location>
</feature>
<feature type="region of interest" description="Disordered" evidence="10">
    <location>
        <begin position="285"/>
        <end position="311"/>
    </location>
</feature>
<evidence type="ECO:0000259" key="12">
    <source>
        <dbReference type="Pfam" id="PF02518"/>
    </source>
</evidence>
<protein>
    <recommendedName>
        <fullName evidence="2">histidine kinase</fullName>
        <ecNumber evidence="2">2.7.13.3</ecNumber>
    </recommendedName>
</protein>
<keyword evidence="6" id="KW-0418">Kinase</keyword>